<dbReference type="AlphaFoldDB" id="A0A6S7L9P0"/>
<name>A0A6S7L9P0_PARCT</name>
<reference evidence="1" key="1">
    <citation type="submission" date="2020-04" db="EMBL/GenBank/DDBJ databases">
        <authorList>
            <person name="Alioto T."/>
            <person name="Alioto T."/>
            <person name="Gomez Garrido J."/>
        </authorList>
    </citation>
    <scope>NUCLEOTIDE SEQUENCE</scope>
    <source>
        <strain evidence="1">A484AB</strain>
    </source>
</reference>
<protein>
    <submittedName>
        <fullName evidence="1">Uncharacterized protein</fullName>
    </submittedName>
</protein>
<sequence>MSACGNLVVHDGRYKFKGSKDYVSNFTIRFLYPVEVGNNGSGYVGVATHKDGIEKRFFCRITSFTKLSEFTKELNYNSPALKNYMIELTNSRLNKLLTELSDRVTGTDESEIPQAVRIIGKNYNRAEVPIWVLNEDVAIDAEGQLVDPKDFRLVWLGQLTNGDGVHVAKHEHACNIKLPLGFESFDIMCHFLNGSLGTYISGNQDIRDAVNTMLPTSLQYTARNYEEENADGTIITESGENSRSNFLSQFFIISSAAIVSNFAEWQKLIGFCPLVIAIGSPGCGKTKAGNVAIACTGSYPTQFYNLFTDAYNGQVASMTSMGFQADDPTDPAEVGKAAKRFFSDGSSGNCFGQKTPKCSPIFTVNKHVIKWLLHPERQR</sequence>
<accession>A0A6S7L9P0</accession>
<dbReference type="OrthoDB" id="5986565at2759"/>
<keyword evidence="2" id="KW-1185">Reference proteome</keyword>
<organism evidence="1 2">
    <name type="scientific">Paramuricea clavata</name>
    <name type="common">Red gorgonian</name>
    <name type="synonym">Violescent sea-whip</name>
    <dbReference type="NCBI Taxonomy" id="317549"/>
    <lineage>
        <taxon>Eukaryota</taxon>
        <taxon>Metazoa</taxon>
        <taxon>Cnidaria</taxon>
        <taxon>Anthozoa</taxon>
        <taxon>Octocorallia</taxon>
        <taxon>Malacalcyonacea</taxon>
        <taxon>Plexauridae</taxon>
        <taxon>Paramuricea</taxon>
    </lineage>
</organism>
<evidence type="ECO:0000313" key="2">
    <source>
        <dbReference type="Proteomes" id="UP001152795"/>
    </source>
</evidence>
<proteinExistence type="predicted"/>
<dbReference type="EMBL" id="CACRXK020016046">
    <property type="protein sequence ID" value="CAB4029259.1"/>
    <property type="molecule type" value="Genomic_DNA"/>
</dbReference>
<evidence type="ECO:0000313" key="1">
    <source>
        <dbReference type="EMBL" id="CAB4029259.1"/>
    </source>
</evidence>
<comment type="caution">
    <text evidence="1">The sequence shown here is derived from an EMBL/GenBank/DDBJ whole genome shotgun (WGS) entry which is preliminary data.</text>
</comment>
<dbReference type="Proteomes" id="UP001152795">
    <property type="component" value="Unassembled WGS sequence"/>
</dbReference>
<gene>
    <name evidence="1" type="ORF">PACLA_8A070315</name>
</gene>